<accession>A0A5B9WAB6</accession>
<protein>
    <submittedName>
        <fullName evidence="1">Uncharacterized protein</fullName>
    </submittedName>
</protein>
<keyword evidence="2" id="KW-1185">Reference proteome</keyword>
<gene>
    <name evidence="1" type="ORF">OJF2_56200</name>
</gene>
<proteinExistence type="predicted"/>
<organism evidence="1 2">
    <name type="scientific">Aquisphaera giovannonii</name>
    <dbReference type="NCBI Taxonomy" id="406548"/>
    <lineage>
        <taxon>Bacteria</taxon>
        <taxon>Pseudomonadati</taxon>
        <taxon>Planctomycetota</taxon>
        <taxon>Planctomycetia</taxon>
        <taxon>Isosphaerales</taxon>
        <taxon>Isosphaeraceae</taxon>
        <taxon>Aquisphaera</taxon>
    </lineage>
</organism>
<sequence>MTDNHARVARQLEDVRQGDEAPLAALLSDYRDQLPRDIRREVATNREDLAEASWAMIAGFMADVTPRSTAMERFDLVE</sequence>
<evidence type="ECO:0000313" key="1">
    <source>
        <dbReference type="EMBL" id="QEH37035.1"/>
    </source>
</evidence>
<dbReference type="Proteomes" id="UP000324233">
    <property type="component" value="Chromosome"/>
</dbReference>
<name>A0A5B9WAB6_9BACT</name>
<dbReference type="AlphaFoldDB" id="A0A5B9WAB6"/>
<dbReference type="RefSeq" id="WP_148596650.1">
    <property type="nucleotide sequence ID" value="NZ_CP042997.1"/>
</dbReference>
<dbReference type="KEGG" id="agv:OJF2_56200"/>
<evidence type="ECO:0000313" key="2">
    <source>
        <dbReference type="Proteomes" id="UP000324233"/>
    </source>
</evidence>
<reference evidence="1 2" key="1">
    <citation type="submission" date="2019-08" db="EMBL/GenBank/DDBJ databases">
        <title>Deep-cultivation of Planctomycetes and their phenomic and genomic characterization uncovers novel biology.</title>
        <authorList>
            <person name="Wiegand S."/>
            <person name="Jogler M."/>
            <person name="Boedeker C."/>
            <person name="Pinto D."/>
            <person name="Vollmers J."/>
            <person name="Rivas-Marin E."/>
            <person name="Kohn T."/>
            <person name="Peeters S.H."/>
            <person name="Heuer A."/>
            <person name="Rast P."/>
            <person name="Oberbeckmann S."/>
            <person name="Bunk B."/>
            <person name="Jeske O."/>
            <person name="Meyerdierks A."/>
            <person name="Storesund J.E."/>
            <person name="Kallscheuer N."/>
            <person name="Luecker S."/>
            <person name="Lage O.M."/>
            <person name="Pohl T."/>
            <person name="Merkel B.J."/>
            <person name="Hornburger P."/>
            <person name="Mueller R.-W."/>
            <person name="Bruemmer F."/>
            <person name="Labrenz M."/>
            <person name="Spormann A.M."/>
            <person name="Op den Camp H."/>
            <person name="Overmann J."/>
            <person name="Amann R."/>
            <person name="Jetten M.S.M."/>
            <person name="Mascher T."/>
            <person name="Medema M.H."/>
            <person name="Devos D.P."/>
            <person name="Kaster A.-K."/>
            <person name="Ovreas L."/>
            <person name="Rohde M."/>
            <person name="Galperin M.Y."/>
            <person name="Jogler C."/>
        </authorList>
    </citation>
    <scope>NUCLEOTIDE SEQUENCE [LARGE SCALE GENOMIC DNA]</scope>
    <source>
        <strain evidence="1 2">OJF2</strain>
    </source>
</reference>
<dbReference type="EMBL" id="CP042997">
    <property type="protein sequence ID" value="QEH37035.1"/>
    <property type="molecule type" value="Genomic_DNA"/>
</dbReference>